<protein>
    <submittedName>
        <fullName evidence="1">Uncharacterized protein</fullName>
    </submittedName>
</protein>
<name>A0A1G6GV42_9BURK</name>
<dbReference type="Proteomes" id="UP000198908">
    <property type="component" value="Unassembled WGS sequence"/>
</dbReference>
<reference evidence="2" key="1">
    <citation type="submission" date="2016-09" db="EMBL/GenBank/DDBJ databases">
        <authorList>
            <person name="Varghese N."/>
            <person name="Submissions S."/>
        </authorList>
    </citation>
    <scope>NUCLEOTIDE SEQUENCE [LARGE SCALE GENOMIC DNA]</scope>
    <source>
        <strain evidence="2">TNe-862</strain>
    </source>
</reference>
<organism evidence="1 2">
    <name type="scientific">Paraburkholderia lycopersici</name>
    <dbReference type="NCBI Taxonomy" id="416944"/>
    <lineage>
        <taxon>Bacteria</taxon>
        <taxon>Pseudomonadati</taxon>
        <taxon>Pseudomonadota</taxon>
        <taxon>Betaproteobacteria</taxon>
        <taxon>Burkholderiales</taxon>
        <taxon>Burkholderiaceae</taxon>
        <taxon>Paraburkholderia</taxon>
    </lineage>
</organism>
<dbReference type="EMBL" id="FMYQ01000001">
    <property type="protein sequence ID" value="SDB85910.1"/>
    <property type="molecule type" value="Genomic_DNA"/>
</dbReference>
<evidence type="ECO:0000313" key="1">
    <source>
        <dbReference type="EMBL" id="SDB85910.1"/>
    </source>
</evidence>
<gene>
    <name evidence="1" type="ORF">SAMN05421548_101374</name>
</gene>
<dbReference type="AlphaFoldDB" id="A0A1G6GV42"/>
<proteinExistence type="predicted"/>
<keyword evidence="2" id="KW-1185">Reference proteome</keyword>
<dbReference type="STRING" id="416944.SAMN05421548_101374"/>
<evidence type="ECO:0000313" key="2">
    <source>
        <dbReference type="Proteomes" id="UP000198908"/>
    </source>
</evidence>
<sequence length="29" mass="3143">MQPSISSHAEVDDRSGGYGVFGMAFRLVK</sequence>
<accession>A0A1G6GV42</accession>